<dbReference type="EMBL" id="AZBU02000008">
    <property type="protein sequence ID" value="TKR68401.1"/>
    <property type="molecule type" value="Genomic_DNA"/>
</dbReference>
<dbReference type="STRING" id="34508.A0A4U5MGL8"/>
<dbReference type="InterPro" id="IPR018114">
    <property type="entry name" value="TRYPSIN_HIS"/>
</dbReference>
<dbReference type="PROSITE" id="PS50240">
    <property type="entry name" value="TRYPSIN_DOM"/>
    <property type="match status" value="1"/>
</dbReference>
<comment type="caution">
    <text evidence="5">The sequence shown here is derived from an EMBL/GenBank/DDBJ whole genome shotgun (WGS) entry which is preliminary data.</text>
</comment>
<keyword evidence="3" id="KW-0732">Signal</keyword>
<reference evidence="5 6" key="2">
    <citation type="journal article" date="2019" name="G3 (Bethesda)">
        <title>Hybrid Assembly of the Genome of the Entomopathogenic Nematode Steinernema carpocapsae Identifies the X-Chromosome.</title>
        <authorList>
            <person name="Serra L."/>
            <person name="Macchietto M."/>
            <person name="Macias-Munoz A."/>
            <person name="McGill C.J."/>
            <person name="Rodriguez I.M."/>
            <person name="Rodriguez B."/>
            <person name="Murad R."/>
            <person name="Mortazavi A."/>
        </authorList>
    </citation>
    <scope>NUCLEOTIDE SEQUENCE [LARGE SCALE GENOMIC DNA]</scope>
    <source>
        <strain evidence="5 6">ALL</strain>
    </source>
</reference>
<dbReference type="InterPro" id="IPR051333">
    <property type="entry name" value="CLIP_Serine_Protease"/>
</dbReference>
<dbReference type="InterPro" id="IPR001314">
    <property type="entry name" value="Peptidase_S1A"/>
</dbReference>
<reference evidence="5 6" key="1">
    <citation type="journal article" date="2015" name="Genome Biol.">
        <title>Comparative genomics of Steinernema reveals deeply conserved gene regulatory networks.</title>
        <authorList>
            <person name="Dillman A.R."/>
            <person name="Macchietto M."/>
            <person name="Porter C.F."/>
            <person name="Rogers A."/>
            <person name="Williams B."/>
            <person name="Antoshechkin I."/>
            <person name="Lee M.M."/>
            <person name="Goodwin Z."/>
            <person name="Lu X."/>
            <person name="Lewis E.E."/>
            <person name="Goodrich-Blair H."/>
            <person name="Stock S.P."/>
            <person name="Adams B.J."/>
            <person name="Sternberg P.W."/>
            <person name="Mortazavi A."/>
        </authorList>
    </citation>
    <scope>NUCLEOTIDE SEQUENCE [LARGE SCALE GENOMIC DNA]</scope>
    <source>
        <strain evidence="5 6">ALL</strain>
    </source>
</reference>
<dbReference type="Proteomes" id="UP000298663">
    <property type="component" value="Unassembled WGS sequence"/>
</dbReference>
<dbReference type="OrthoDB" id="7754674at2759"/>
<dbReference type="SMART" id="SM00020">
    <property type="entry name" value="Tryp_SPc"/>
    <property type="match status" value="1"/>
</dbReference>
<name>A0A4U5MGL8_STECR</name>
<dbReference type="FunFam" id="2.40.10.10:FF:000068">
    <property type="entry name" value="transmembrane protease serine 2"/>
    <property type="match status" value="1"/>
</dbReference>
<protein>
    <recommendedName>
        <fullName evidence="4">Peptidase S1 domain-containing protein</fullName>
    </recommendedName>
</protein>
<gene>
    <name evidence="5" type="ORF">L596_024390</name>
</gene>
<dbReference type="PROSITE" id="PS00134">
    <property type="entry name" value="TRYPSIN_HIS"/>
    <property type="match status" value="1"/>
</dbReference>
<feature type="chain" id="PRO_5020838442" description="Peptidase S1 domain-containing protein" evidence="3">
    <location>
        <begin position="20"/>
        <end position="307"/>
    </location>
</feature>
<keyword evidence="6" id="KW-1185">Reference proteome</keyword>
<dbReference type="PANTHER" id="PTHR24260">
    <property type="match status" value="1"/>
</dbReference>
<dbReference type="PROSITE" id="PS00135">
    <property type="entry name" value="TRYPSIN_SER"/>
    <property type="match status" value="1"/>
</dbReference>
<keyword evidence="2" id="KW-0378">Hydrolase</keyword>
<sequence length="307" mass="34177">MRLVFVLLILLRFQEEFVAGSVDFGLLKRNVINVPKNESRIPPKTTHFVIGGTQARAGVFPWQVYILFSAQFGPSLTSICGGSLLSPRHILTAAHCAVDMVAPSFVMVGSVDLEGVTPNTKWREVHTTIVHPNYNRFDDSHQNDIAVLEFSPPITYNADVKPVKFLQNDRVLLWKDGVVSGFGTFKHRPDYFGRQEKVVSRYLLYANVQFVHNDVCKTIYKNPWNQPIISNAQVCAGAAGRGTSQGDSGGPIHIVHNGETFQVGLTSFGTAIVSDMYRQDKFPSVFTRISSHCTFINRASENLARCM</sequence>
<feature type="domain" description="Peptidase S1" evidence="4">
    <location>
        <begin position="49"/>
        <end position="304"/>
    </location>
</feature>
<keyword evidence="2" id="KW-0720">Serine protease</keyword>
<dbReference type="GO" id="GO:0006508">
    <property type="term" value="P:proteolysis"/>
    <property type="evidence" value="ECO:0007669"/>
    <property type="project" value="UniProtKB-KW"/>
</dbReference>
<proteinExistence type="predicted"/>
<dbReference type="CDD" id="cd00190">
    <property type="entry name" value="Tryp_SPc"/>
    <property type="match status" value="1"/>
</dbReference>
<evidence type="ECO:0000256" key="1">
    <source>
        <dbReference type="ARBA" id="ARBA00023157"/>
    </source>
</evidence>
<dbReference type="Gene3D" id="2.40.10.10">
    <property type="entry name" value="Trypsin-like serine proteases"/>
    <property type="match status" value="1"/>
</dbReference>
<accession>A0A4U5MGL8</accession>
<dbReference type="AlphaFoldDB" id="A0A4U5MGL8"/>
<dbReference type="Pfam" id="PF00089">
    <property type="entry name" value="Trypsin"/>
    <property type="match status" value="1"/>
</dbReference>
<evidence type="ECO:0000256" key="2">
    <source>
        <dbReference type="RuleBase" id="RU363034"/>
    </source>
</evidence>
<dbReference type="InterPro" id="IPR043504">
    <property type="entry name" value="Peptidase_S1_PA_chymotrypsin"/>
</dbReference>
<keyword evidence="1" id="KW-1015">Disulfide bond</keyword>
<evidence type="ECO:0000313" key="6">
    <source>
        <dbReference type="Proteomes" id="UP000298663"/>
    </source>
</evidence>
<dbReference type="InterPro" id="IPR033116">
    <property type="entry name" value="TRYPSIN_SER"/>
</dbReference>
<evidence type="ECO:0000313" key="5">
    <source>
        <dbReference type="EMBL" id="TKR68401.1"/>
    </source>
</evidence>
<dbReference type="GO" id="GO:0004252">
    <property type="term" value="F:serine-type endopeptidase activity"/>
    <property type="evidence" value="ECO:0007669"/>
    <property type="project" value="InterPro"/>
</dbReference>
<dbReference type="InterPro" id="IPR001254">
    <property type="entry name" value="Trypsin_dom"/>
</dbReference>
<evidence type="ECO:0000259" key="4">
    <source>
        <dbReference type="PROSITE" id="PS50240"/>
    </source>
</evidence>
<dbReference type="SUPFAM" id="SSF50494">
    <property type="entry name" value="Trypsin-like serine proteases"/>
    <property type="match status" value="1"/>
</dbReference>
<evidence type="ECO:0000256" key="3">
    <source>
        <dbReference type="SAM" id="SignalP"/>
    </source>
</evidence>
<dbReference type="PANTHER" id="PTHR24260:SF136">
    <property type="entry name" value="GH08193P-RELATED"/>
    <property type="match status" value="1"/>
</dbReference>
<organism evidence="5 6">
    <name type="scientific">Steinernema carpocapsae</name>
    <name type="common">Entomopathogenic nematode</name>
    <dbReference type="NCBI Taxonomy" id="34508"/>
    <lineage>
        <taxon>Eukaryota</taxon>
        <taxon>Metazoa</taxon>
        <taxon>Ecdysozoa</taxon>
        <taxon>Nematoda</taxon>
        <taxon>Chromadorea</taxon>
        <taxon>Rhabditida</taxon>
        <taxon>Tylenchina</taxon>
        <taxon>Panagrolaimomorpha</taxon>
        <taxon>Strongyloidoidea</taxon>
        <taxon>Steinernematidae</taxon>
        <taxon>Steinernema</taxon>
    </lineage>
</organism>
<feature type="signal peptide" evidence="3">
    <location>
        <begin position="1"/>
        <end position="19"/>
    </location>
</feature>
<dbReference type="PRINTS" id="PR00722">
    <property type="entry name" value="CHYMOTRYPSIN"/>
</dbReference>
<dbReference type="InterPro" id="IPR009003">
    <property type="entry name" value="Peptidase_S1_PA"/>
</dbReference>
<keyword evidence="2" id="KW-0645">Protease</keyword>